<dbReference type="SMART" id="SM00382">
    <property type="entry name" value="AAA"/>
    <property type="match status" value="1"/>
</dbReference>
<name>A0ABS1S5T1_9RHOB</name>
<evidence type="ECO:0000256" key="4">
    <source>
        <dbReference type="ARBA" id="ARBA00022496"/>
    </source>
</evidence>
<keyword evidence="5" id="KW-0547">Nucleotide-binding</keyword>
<evidence type="ECO:0000256" key="1">
    <source>
        <dbReference type="ARBA" id="ARBA00004202"/>
    </source>
</evidence>
<evidence type="ECO:0000256" key="9">
    <source>
        <dbReference type="ARBA" id="ARBA00023136"/>
    </source>
</evidence>
<dbReference type="Proteomes" id="UP000644749">
    <property type="component" value="Unassembled WGS sequence"/>
</dbReference>
<evidence type="ECO:0000256" key="6">
    <source>
        <dbReference type="ARBA" id="ARBA00022840"/>
    </source>
</evidence>
<keyword evidence="7" id="KW-0408">Iron</keyword>
<dbReference type="InterPro" id="IPR003439">
    <property type="entry name" value="ABC_transporter-like_ATP-bd"/>
</dbReference>
<organism evidence="11 12">
    <name type="scientific">Paracoccus aerius</name>
    <dbReference type="NCBI Taxonomy" id="1915382"/>
    <lineage>
        <taxon>Bacteria</taxon>
        <taxon>Pseudomonadati</taxon>
        <taxon>Pseudomonadota</taxon>
        <taxon>Alphaproteobacteria</taxon>
        <taxon>Rhodobacterales</taxon>
        <taxon>Paracoccaceae</taxon>
        <taxon>Paracoccus</taxon>
    </lineage>
</organism>
<evidence type="ECO:0000256" key="2">
    <source>
        <dbReference type="ARBA" id="ARBA00022448"/>
    </source>
</evidence>
<proteinExistence type="predicted"/>
<evidence type="ECO:0000256" key="3">
    <source>
        <dbReference type="ARBA" id="ARBA00022475"/>
    </source>
</evidence>
<dbReference type="Gene3D" id="3.40.50.300">
    <property type="entry name" value="P-loop containing nucleotide triphosphate hydrolases"/>
    <property type="match status" value="1"/>
</dbReference>
<dbReference type="CDD" id="cd03214">
    <property type="entry name" value="ABC_Iron-Siderophores_B12_Hemin"/>
    <property type="match status" value="1"/>
</dbReference>
<keyword evidence="6 11" id="KW-0067">ATP-binding</keyword>
<feature type="domain" description="ABC transporter" evidence="10">
    <location>
        <begin position="2"/>
        <end position="237"/>
    </location>
</feature>
<comment type="caution">
    <text evidence="11">The sequence shown here is derived from an EMBL/GenBank/DDBJ whole genome shotgun (WGS) entry which is preliminary data.</text>
</comment>
<gene>
    <name evidence="11" type="ORF">JL111_11230</name>
</gene>
<dbReference type="InterPro" id="IPR051535">
    <property type="entry name" value="Siderophore_ABC-ATPase"/>
</dbReference>
<dbReference type="RefSeq" id="WP_191310447.1">
    <property type="nucleotide sequence ID" value="NZ_BNCL01000008.1"/>
</dbReference>
<protein>
    <submittedName>
        <fullName evidence="11">ATP-binding cassette domain-containing protein</fullName>
    </submittedName>
</protein>
<dbReference type="PANTHER" id="PTHR42771">
    <property type="entry name" value="IRON(3+)-HYDROXAMATE IMPORT ATP-BINDING PROTEIN FHUC"/>
    <property type="match status" value="1"/>
</dbReference>
<keyword evidence="2" id="KW-0813">Transport</keyword>
<evidence type="ECO:0000313" key="12">
    <source>
        <dbReference type="Proteomes" id="UP000644749"/>
    </source>
</evidence>
<evidence type="ECO:0000256" key="8">
    <source>
        <dbReference type="ARBA" id="ARBA00023065"/>
    </source>
</evidence>
<dbReference type="PROSITE" id="PS50893">
    <property type="entry name" value="ABC_TRANSPORTER_2"/>
    <property type="match status" value="1"/>
</dbReference>
<sequence>MIRVTNLGLAIDGKTILHDISARIPPQGLTAVIGPNGAGKSSLLYCLSGLTRPTSGQVSIDGADITAARTTDRARMLALLPQVTPALPRLTVADLVAFGRWPHHRGRPNDTDRRIVAQAIRDLDLDDLLDRRLDTLSGGQRQRAFIAMNHAQSTPWMLLDEPLSALDPRYASDIMARLVELSRPGTGRAIVVVMHDLAMAVRHADWVICLKAGRLFRSGPPSETLTGAGLSALFDTPIHVEHLRGRPVVIID</sequence>
<evidence type="ECO:0000256" key="5">
    <source>
        <dbReference type="ARBA" id="ARBA00022741"/>
    </source>
</evidence>
<keyword evidence="9" id="KW-0472">Membrane</keyword>
<dbReference type="EMBL" id="JAESHT010000008">
    <property type="protein sequence ID" value="MBL3674059.1"/>
    <property type="molecule type" value="Genomic_DNA"/>
</dbReference>
<dbReference type="InterPro" id="IPR003593">
    <property type="entry name" value="AAA+_ATPase"/>
</dbReference>
<evidence type="ECO:0000259" key="10">
    <source>
        <dbReference type="PROSITE" id="PS50893"/>
    </source>
</evidence>
<evidence type="ECO:0000313" key="11">
    <source>
        <dbReference type="EMBL" id="MBL3674059.1"/>
    </source>
</evidence>
<dbReference type="InterPro" id="IPR027417">
    <property type="entry name" value="P-loop_NTPase"/>
</dbReference>
<keyword evidence="4" id="KW-0410">Iron transport</keyword>
<keyword evidence="3" id="KW-1003">Cell membrane</keyword>
<accession>A0ABS1S5T1</accession>
<dbReference type="GO" id="GO:0005524">
    <property type="term" value="F:ATP binding"/>
    <property type="evidence" value="ECO:0007669"/>
    <property type="project" value="UniProtKB-KW"/>
</dbReference>
<dbReference type="SUPFAM" id="SSF52540">
    <property type="entry name" value="P-loop containing nucleoside triphosphate hydrolases"/>
    <property type="match status" value="1"/>
</dbReference>
<keyword evidence="8" id="KW-0406">Ion transport</keyword>
<reference evidence="11 12" key="1">
    <citation type="submission" date="2021-01" db="EMBL/GenBank/DDBJ databases">
        <title>011410 draft genome.</title>
        <authorList>
            <person name="Lang L."/>
        </authorList>
    </citation>
    <scope>NUCLEOTIDE SEQUENCE [LARGE SCALE GENOMIC DNA]</scope>
    <source>
        <strain evidence="11 12">KCTC 42845</strain>
    </source>
</reference>
<dbReference type="PANTHER" id="PTHR42771:SF3">
    <property type="entry name" value="PETROBACTIN IMPORT ATP-BINDING PROTEIN YCLP"/>
    <property type="match status" value="1"/>
</dbReference>
<evidence type="ECO:0000256" key="7">
    <source>
        <dbReference type="ARBA" id="ARBA00023004"/>
    </source>
</evidence>
<comment type="subcellular location">
    <subcellularLocation>
        <location evidence="1">Cell membrane</location>
        <topology evidence="1">Peripheral membrane protein</topology>
    </subcellularLocation>
</comment>
<dbReference type="Pfam" id="PF00005">
    <property type="entry name" value="ABC_tran"/>
    <property type="match status" value="1"/>
</dbReference>
<keyword evidence="12" id="KW-1185">Reference proteome</keyword>